<accession>A0A936Z978</accession>
<dbReference type="GO" id="GO:0003677">
    <property type="term" value="F:DNA binding"/>
    <property type="evidence" value="ECO:0007669"/>
    <property type="project" value="UniProtKB-KW"/>
</dbReference>
<evidence type="ECO:0000256" key="4">
    <source>
        <dbReference type="ARBA" id="ARBA00023125"/>
    </source>
</evidence>
<dbReference type="SUPFAM" id="SSF88659">
    <property type="entry name" value="Sigma3 and sigma4 domains of RNA polymerase sigma factors"/>
    <property type="match status" value="1"/>
</dbReference>
<dbReference type="RefSeq" id="WP_202060559.1">
    <property type="nucleotide sequence ID" value="NZ_JAEQMY010000018.1"/>
</dbReference>
<dbReference type="PANTHER" id="PTHR43133:SF51">
    <property type="entry name" value="RNA POLYMERASE SIGMA FACTOR"/>
    <property type="match status" value="1"/>
</dbReference>
<evidence type="ECO:0000256" key="2">
    <source>
        <dbReference type="ARBA" id="ARBA00023015"/>
    </source>
</evidence>
<dbReference type="NCBIfam" id="TIGR02937">
    <property type="entry name" value="sigma70-ECF"/>
    <property type="match status" value="1"/>
</dbReference>
<dbReference type="AlphaFoldDB" id="A0A936Z978"/>
<comment type="caution">
    <text evidence="9">The sequence shown here is derived from an EMBL/GenBank/DDBJ whole genome shotgun (WGS) entry which is preliminary data.</text>
</comment>
<feature type="domain" description="RNA polymerase sigma-70 region 2" evidence="7">
    <location>
        <begin position="35"/>
        <end position="100"/>
    </location>
</feature>
<dbReference type="Pfam" id="PF04542">
    <property type="entry name" value="Sigma70_r2"/>
    <property type="match status" value="1"/>
</dbReference>
<evidence type="ECO:0000256" key="5">
    <source>
        <dbReference type="ARBA" id="ARBA00023163"/>
    </source>
</evidence>
<protein>
    <recommendedName>
        <fullName evidence="6">RNA polymerase sigma factor</fullName>
    </recommendedName>
</protein>
<dbReference type="SUPFAM" id="SSF88946">
    <property type="entry name" value="Sigma2 domain of RNA polymerase sigma factors"/>
    <property type="match status" value="1"/>
</dbReference>
<dbReference type="InterPro" id="IPR014284">
    <property type="entry name" value="RNA_pol_sigma-70_dom"/>
</dbReference>
<sequence>MQTATVAATGLDGLDDEALVERARARDGAAVRLIMQRHNRRLYRVARSILNDDAEAEDVVQEAYVRAFTHLDGFRGEAQLSTWLTRIALNEALGRLRRRRVTIGLKDIDAIDDQGEARVIYLPSARQDSSPEAAAARAEVRRLLERAVDQLPEPFRMVFVLREIEEMSVEETASHLGLKPETVKTRLHRARRLLRQSLDKTLSSAVSDVFPCAGTRCARITQAVLERIDLPASPDE</sequence>
<dbReference type="InterPro" id="IPR036388">
    <property type="entry name" value="WH-like_DNA-bd_sf"/>
</dbReference>
<reference evidence="9" key="1">
    <citation type="submission" date="2021-01" db="EMBL/GenBank/DDBJ databases">
        <title>Microvirga sp.</title>
        <authorList>
            <person name="Kim M.K."/>
        </authorList>
    </citation>
    <scope>NUCLEOTIDE SEQUENCE</scope>
    <source>
        <strain evidence="9">5420S-16</strain>
    </source>
</reference>
<keyword evidence="2 6" id="KW-0805">Transcription regulation</keyword>
<evidence type="ECO:0000256" key="3">
    <source>
        <dbReference type="ARBA" id="ARBA00023082"/>
    </source>
</evidence>
<dbReference type="InterPro" id="IPR013325">
    <property type="entry name" value="RNA_pol_sigma_r2"/>
</dbReference>
<evidence type="ECO:0000256" key="1">
    <source>
        <dbReference type="ARBA" id="ARBA00010641"/>
    </source>
</evidence>
<dbReference type="EMBL" id="JAEQMY010000018">
    <property type="protein sequence ID" value="MBL0405127.1"/>
    <property type="molecule type" value="Genomic_DNA"/>
</dbReference>
<dbReference type="InterPro" id="IPR013324">
    <property type="entry name" value="RNA_pol_sigma_r3/r4-like"/>
</dbReference>
<gene>
    <name evidence="9" type="ORF">JKG68_14230</name>
</gene>
<keyword evidence="3 6" id="KW-0731">Sigma factor</keyword>
<dbReference type="GO" id="GO:0006352">
    <property type="term" value="P:DNA-templated transcription initiation"/>
    <property type="evidence" value="ECO:0007669"/>
    <property type="project" value="InterPro"/>
</dbReference>
<dbReference type="InterPro" id="IPR013249">
    <property type="entry name" value="RNA_pol_sigma70_r4_t2"/>
</dbReference>
<dbReference type="InterPro" id="IPR039425">
    <property type="entry name" value="RNA_pol_sigma-70-like"/>
</dbReference>
<evidence type="ECO:0000256" key="6">
    <source>
        <dbReference type="RuleBase" id="RU000716"/>
    </source>
</evidence>
<dbReference type="Pfam" id="PF08281">
    <property type="entry name" value="Sigma70_r4_2"/>
    <property type="match status" value="1"/>
</dbReference>
<evidence type="ECO:0000259" key="7">
    <source>
        <dbReference type="Pfam" id="PF04542"/>
    </source>
</evidence>
<dbReference type="InterPro" id="IPR007627">
    <property type="entry name" value="RNA_pol_sigma70_r2"/>
</dbReference>
<dbReference type="CDD" id="cd06171">
    <property type="entry name" value="Sigma70_r4"/>
    <property type="match status" value="1"/>
</dbReference>
<dbReference type="Proteomes" id="UP000605848">
    <property type="component" value="Unassembled WGS sequence"/>
</dbReference>
<dbReference type="NCBIfam" id="NF008888">
    <property type="entry name" value="PRK11922.1"/>
    <property type="match status" value="1"/>
</dbReference>
<organism evidence="9 10">
    <name type="scientific">Microvirga aerilata</name>
    <dbReference type="NCBI Taxonomy" id="670292"/>
    <lineage>
        <taxon>Bacteria</taxon>
        <taxon>Pseudomonadati</taxon>
        <taxon>Pseudomonadota</taxon>
        <taxon>Alphaproteobacteria</taxon>
        <taxon>Hyphomicrobiales</taxon>
        <taxon>Methylobacteriaceae</taxon>
        <taxon>Microvirga</taxon>
    </lineage>
</organism>
<evidence type="ECO:0000259" key="8">
    <source>
        <dbReference type="Pfam" id="PF08281"/>
    </source>
</evidence>
<dbReference type="InterPro" id="IPR000838">
    <property type="entry name" value="RNA_pol_sigma70_ECF_CS"/>
</dbReference>
<proteinExistence type="inferred from homology"/>
<keyword evidence="4 6" id="KW-0238">DNA-binding</keyword>
<dbReference type="Gene3D" id="1.10.10.10">
    <property type="entry name" value="Winged helix-like DNA-binding domain superfamily/Winged helix DNA-binding domain"/>
    <property type="match status" value="1"/>
</dbReference>
<keyword evidence="10" id="KW-1185">Reference proteome</keyword>
<dbReference type="GO" id="GO:0016987">
    <property type="term" value="F:sigma factor activity"/>
    <property type="evidence" value="ECO:0007669"/>
    <property type="project" value="UniProtKB-KW"/>
</dbReference>
<evidence type="ECO:0000313" key="9">
    <source>
        <dbReference type="EMBL" id="MBL0405127.1"/>
    </source>
</evidence>
<dbReference type="Gene3D" id="1.10.1740.10">
    <property type="match status" value="1"/>
</dbReference>
<dbReference type="PROSITE" id="PS01063">
    <property type="entry name" value="SIGMA70_ECF"/>
    <property type="match status" value="1"/>
</dbReference>
<dbReference type="PANTHER" id="PTHR43133">
    <property type="entry name" value="RNA POLYMERASE ECF-TYPE SIGMA FACTO"/>
    <property type="match status" value="1"/>
</dbReference>
<feature type="domain" description="RNA polymerase sigma factor 70 region 4 type 2" evidence="8">
    <location>
        <begin position="142"/>
        <end position="194"/>
    </location>
</feature>
<name>A0A936Z978_9HYPH</name>
<comment type="similarity">
    <text evidence="1 6">Belongs to the sigma-70 factor family. ECF subfamily.</text>
</comment>
<keyword evidence="5 6" id="KW-0804">Transcription</keyword>
<evidence type="ECO:0000313" key="10">
    <source>
        <dbReference type="Proteomes" id="UP000605848"/>
    </source>
</evidence>